<gene>
    <name evidence="4" type="ORF">TVAG_432650</name>
</gene>
<dbReference type="STRING" id="5722.A2DIQ6"/>
<keyword evidence="2" id="KW-0411">Iron-sulfur</keyword>
<dbReference type="InterPro" id="IPR002871">
    <property type="entry name" value="NIF_FeS_clus_asmbl_NifU_N"/>
</dbReference>
<comment type="function">
    <text evidence="2">Scaffold protein for the de novo synthesis of iron-sulfur (Fe-S) clusters within mitochondria, which is required for maturation of both mitochondrial and cytoplasmic [2Fe-2S] and [4Fe-4S] proteins.</text>
</comment>
<dbReference type="FunCoup" id="A2DIQ6">
    <property type="interactions" value="178"/>
</dbReference>
<dbReference type="EMBL" id="DS113205">
    <property type="protein sequence ID" value="EAY19669.1"/>
    <property type="molecule type" value="Genomic_DNA"/>
</dbReference>
<dbReference type="SUPFAM" id="SSF82649">
    <property type="entry name" value="SufE/NifU"/>
    <property type="match status" value="1"/>
</dbReference>
<keyword evidence="2" id="KW-0408">Iron</keyword>
<comment type="subcellular location">
    <subcellularLocation>
        <location evidence="2">Mitochondrion matrix</location>
    </subcellularLocation>
</comment>
<keyword evidence="2" id="KW-0496">Mitochondrion</keyword>
<organism evidence="4 5">
    <name type="scientific">Trichomonas vaginalis (strain ATCC PRA-98 / G3)</name>
    <dbReference type="NCBI Taxonomy" id="412133"/>
    <lineage>
        <taxon>Eukaryota</taxon>
        <taxon>Metamonada</taxon>
        <taxon>Parabasalia</taxon>
        <taxon>Trichomonadida</taxon>
        <taxon>Trichomonadidae</taxon>
        <taxon>Trichomonas</taxon>
    </lineage>
</organism>
<name>A2DIQ6_TRIV3</name>
<dbReference type="eggNOG" id="KOG3361">
    <property type="taxonomic scope" value="Eukaryota"/>
</dbReference>
<keyword evidence="2" id="KW-0809">Transit peptide</keyword>
<evidence type="ECO:0000313" key="4">
    <source>
        <dbReference type="EMBL" id="EAY19669.1"/>
    </source>
</evidence>
<dbReference type="OMA" id="SMVTEMV"/>
<evidence type="ECO:0000313" key="5">
    <source>
        <dbReference type="Proteomes" id="UP000001542"/>
    </source>
</evidence>
<dbReference type="GO" id="GO:0016226">
    <property type="term" value="P:iron-sulfur cluster assembly"/>
    <property type="evidence" value="ECO:0007669"/>
    <property type="project" value="UniProtKB-UniRule"/>
</dbReference>
<keyword evidence="2" id="KW-0479">Metal-binding</keyword>
<dbReference type="GO" id="GO:0008198">
    <property type="term" value="F:ferrous iron binding"/>
    <property type="evidence" value="ECO:0000318"/>
    <property type="project" value="GO_Central"/>
</dbReference>
<reference evidence="4" key="2">
    <citation type="journal article" date="2007" name="Science">
        <title>Draft genome sequence of the sexually transmitted pathogen Trichomonas vaginalis.</title>
        <authorList>
            <person name="Carlton J.M."/>
            <person name="Hirt R.P."/>
            <person name="Silva J.C."/>
            <person name="Delcher A.L."/>
            <person name="Schatz M."/>
            <person name="Zhao Q."/>
            <person name="Wortman J.R."/>
            <person name="Bidwell S.L."/>
            <person name="Alsmark U.C.M."/>
            <person name="Besteiro S."/>
            <person name="Sicheritz-Ponten T."/>
            <person name="Noel C.J."/>
            <person name="Dacks J.B."/>
            <person name="Foster P.G."/>
            <person name="Simillion C."/>
            <person name="Van de Peer Y."/>
            <person name="Miranda-Saavedra D."/>
            <person name="Barton G.J."/>
            <person name="Westrop G.D."/>
            <person name="Mueller S."/>
            <person name="Dessi D."/>
            <person name="Fiori P.L."/>
            <person name="Ren Q."/>
            <person name="Paulsen I."/>
            <person name="Zhang H."/>
            <person name="Bastida-Corcuera F.D."/>
            <person name="Simoes-Barbosa A."/>
            <person name="Brown M.T."/>
            <person name="Hayes R.D."/>
            <person name="Mukherjee M."/>
            <person name="Okumura C.Y."/>
            <person name="Schneider R."/>
            <person name="Smith A.J."/>
            <person name="Vanacova S."/>
            <person name="Villalvazo M."/>
            <person name="Haas B.J."/>
            <person name="Pertea M."/>
            <person name="Feldblyum T.V."/>
            <person name="Utterback T.R."/>
            <person name="Shu C.L."/>
            <person name="Osoegawa K."/>
            <person name="de Jong P.J."/>
            <person name="Hrdy I."/>
            <person name="Horvathova L."/>
            <person name="Zubacova Z."/>
            <person name="Dolezal P."/>
            <person name="Malik S.B."/>
            <person name="Logsdon J.M. Jr."/>
            <person name="Henze K."/>
            <person name="Gupta A."/>
            <person name="Wang C.C."/>
            <person name="Dunne R.L."/>
            <person name="Upcroft J.A."/>
            <person name="Upcroft P."/>
            <person name="White O."/>
            <person name="Salzberg S.L."/>
            <person name="Tang P."/>
            <person name="Chiu C.-H."/>
            <person name="Lee Y.-S."/>
            <person name="Embley T.M."/>
            <person name="Coombs G.H."/>
            <person name="Mottram J.C."/>
            <person name="Tachezy J."/>
            <person name="Fraser-Liggett C.M."/>
            <person name="Johnson P.J."/>
        </authorList>
    </citation>
    <scope>NUCLEOTIDE SEQUENCE [LARGE SCALE GENOMIC DNA]</scope>
    <source>
        <strain evidence="4">G3</strain>
    </source>
</reference>
<comment type="similarity">
    <text evidence="1 2">Belongs to the NifU family.</text>
</comment>
<dbReference type="InParanoid" id="A2DIQ6"/>
<dbReference type="RefSeq" id="XP_001580655.1">
    <property type="nucleotide sequence ID" value="XM_001580605.1"/>
</dbReference>
<evidence type="ECO:0000256" key="2">
    <source>
        <dbReference type="RuleBase" id="RU362089"/>
    </source>
</evidence>
<dbReference type="NCBIfam" id="TIGR01999">
    <property type="entry name" value="iscU"/>
    <property type="match status" value="1"/>
</dbReference>
<keyword evidence="2" id="KW-0001">2Fe-2S</keyword>
<dbReference type="GO" id="GO:0005759">
    <property type="term" value="C:mitochondrial matrix"/>
    <property type="evidence" value="ECO:0000318"/>
    <property type="project" value="GO_Central"/>
</dbReference>
<dbReference type="OrthoDB" id="1925777at2759"/>
<dbReference type="GO" id="GO:0006879">
    <property type="term" value="P:intracellular iron ion homeostasis"/>
    <property type="evidence" value="ECO:0000318"/>
    <property type="project" value="GO_Central"/>
</dbReference>
<dbReference type="SMR" id="A2DIQ6"/>
<dbReference type="CDD" id="cd06664">
    <property type="entry name" value="IscU_like"/>
    <property type="match status" value="1"/>
</dbReference>
<dbReference type="VEuPathDB" id="TrichDB:TVAGG3_0562590"/>
<dbReference type="AlphaFoldDB" id="A2DIQ6"/>
<accession>A2DIQ6</accession>
<feature type="domain" description="NIF system FeS cluster assembly NifU N-terminal" evidence="3">
    <location>
        <begin position="22"/>
        <end position="145"/>
    </location>
</feature>
<dbReference type="PANTHER" id="PTHR10093">
    <property type="entry name" value="IRON-SULFUR CLUSTER ASSEMBLY ENZYME NIFU HOMOLOG"/>
    <property type="match status" value="1"/>
</dbReference>
<sequence length="152" mass="16118">MLAAVSRSSALNMMKPLGIMFYHENVNKHFKNPQNTGSLDMKAPDVGTGIVGAPACGDALKLQVKINDKGVIEDVKFRAFGCPAAVASSSLATTMIKGKTVEEALAIKNTAIAKELNLPPVKQHCSMLAQDAIKAAINSWRKKQAAKKAAAK</sequence>
<dbReference type="FunFam" id="3.90.1010.10:FF:000013">
    <property type="entry name" value="Iron-sulfur cluster assembly enzyme ISCU, mitochondrial"/>
    <property type="match status" value="1"/>
</dbReference>
<protein>
    <recommendedName>
        <fullName evidence="2">Iron-sulfur cluster assembly protein</fullName>
    </recommendedName>
</protein>
<comment type="cofactor">
    <cofactor evidence="2">
        <name>[2Fe-2S] cluster</name>
        <dbReference type="ChEBI" id="CHEBI:190135"/>
    </cofactor>
</comment>
<dbReference type="VEuPathDB" id="TrichDB:TVAG_432650"/>
<reference evidence="4" key="1">
    <citation type="submission" date="2006-10" db="EMBL/GenBank/DDBJ databases">
        <authorList>
            <person name="Amadeo P."/>
            <person name="Zhao Q."/>
            <person name="Wortman J."/>
            <person name="Fraser-Liggett C."/>
            <person name="Carlton J."/>
        </authorList>
    </citation>
    <scope>NUCLEOTIDE SEQUENCE</scope>
    <source>
        <strain evidence="4">G3</strain>
    </source>
</reference>
<dbReference type="Pfam" id="PF01592">
    <property type="entry name" value="NifU_N"/>
    <property type="match status" value="1"/>
</dbReference>
<keyword evidence="5" id="KW-1185">Reference proteome</keyword>
<dbReference type="KEGG" id="tva:5465192"/>
<dbReference type="Gene3D" id="3.90.1010.10">
    <property type="match status" value="1"/>
</dbReference>
<proteinExistence type="inferred from homology"/>
<dbReference type="InterPro" id="IPR011339">
    <property type="entry name" value="ISCU"/>
</dbReference>
<dbReference type="GO" id="GO:0051537">
    <property type="term" value="F:2 iron, 2 sulfur cluster binding"/>
    <property type="evidence" value="ECO:0000318"/>
    <property type="project" value="GO_Central"/>
</dbReference>
<evidence type="ECO:0000259" key="3">
    <source>
        <dbReference type="Pfam" id="PF01592"/>
    </source>
</evidence>
<dbReference type="GO" id="GO:0005737">
    <property type="term" value="C:cytoplasm"/>
    <property type="evidence" value="ECO:0000318"/>
    <property type="project" value="GO_Central"/>
</dbReference>
<evidence type="ECO:0000256" key="1">
    <source>
        <dbReference type="ARBA" id="ARBA00006420"/>
    </source>
</evidence>
<dbReference type="Proteomes" id="UP000001542">
    <property type="component" value="Unassembled WGS sequence"/>
</dbReference>